<dbReference type="PROSITE" id="PS51257">
    <property type="entry name" value="PROKAR_LIPOPROTEIN"/>
    <property type="match status" value="1"/>
</dbReference>
<proteinExistence type="predicted"/>
<dbReference type="KEGG" id="emt:CPZ25_001995"/>
<evidence type="ECO:0008006" key="3">
    <source>
        <dbReference type="Google" id="ProtNLM"/>
    </source>
</evidence>
<gene>
    <name evidence="1" type="ORF">CPZ25_001995</name>
</gene>
<name>A0A4P9C6B6_EUBML</name>
<organism evidence="1 2">
    <name type="scientific">Eubacterium maltosivorans</name>
    <dbReference type="NCBI Taxonomy" id="2041044"/>
    <lineage>
        <taxon>Bacteria</taxon>
        <taxon>Bacillati</taxon>
        <taxon>Bacillota</taxon>
        <taxon>Clostridia</taxon>
        <taxon>Eubacteriales</taxon>
        <taxon>Eubacteriaceae</taxon>
        <taxon>Eubacterium</taxon>
    </lineage>
</organism>
<dbReference type="EMBL" id="CP029487">
    <property type="protein sequence ID" value="QCT70132.1"/>
    <property type="molecule type" value="Genomic_DNA"/>
</dbReference>
<accession>A0A4P9C6B6</accession>
<keyword evidence="2" id="KW-1185">Reference proteome</keyword>
<reference evidence="1 2" key="1">
    <citation type="submission" date="2018-05" db="EMBL/GenBank/DDBJ databases">
        <title>Genome comparison of Eubacterium sp.</title>
        <authorList>
            <person name="Feng Y."/>
            <person name="Sanchez-Andrea I."/>
            <person name="Stams A.J.M."/>
            <person name="De Vos W.M."/>
        </authorList>
    </citation>
    <scope>NUCLEOTIDE SEQUENCE [LARGE SCALE GENOMIC DNA]</scope>
    <source>
        <strain evidence="1 2">YI</strain>
    </source>
</reference>
<dbReference type="Proteomes" id="UP000218387">
    <property type="component" value="Chromosome"/>
</dbReference>
<dbReference type="AlphaFoldDB" id="A0A4P9C6B6"/>
<sequence length="206" mass="24064">MKKKIIVLLITVFIVFMLCGCNNNNLNKAEELFNNGNYQECIEYIEDKKLTNDEALKLGKKAVICNELERRTNIDSIDNEVIRICASLYTPEDSLGINSKLVEYRNKIIIKAAQKRLMAKKPQYKNINDFYNETKQLSERLEKIYTPISPEMEKQGIINNELICCSLKLGEEKIRIYTPTVKKIDDFLSYEPFDESNWIAEQEKYL</sequence>
<dbReference type="RefSeq" id="WP_096919510.1">
    <property type="nucleotide sequence ID" value="NZ_CP029487.1"/>
</dbReference>
<evidence type="ECO:0000313" key="2">
    <source>
        <dbReference type="Proteomes" id="UP000218387"/>
    </source>
</evidence>
<evidence type="ECO:0000313" key="1">
    <source>
        <dbReference type="EMBL" id="QCT70132.1"/>
    </source>
</evidence>
<protein>
    <recommendedName>
        <fullName evidence="3">Lipoprotein</fullName>
    </recommendedName>
</protein>